<protein>
    <submittedName>
        <fullName evidence="1">Uncharacterized protein</fullName>
    </submittedName>
</protein>
<proteinExistence type="predicted"/>
<evidence type="ECO:0000313" key="1">
    <source>
        <dbReference type="EMBL" id="MBP2328432.1"/>
    </source>
</evidence>
<accession>A0ABS4TVJ8</accession>
<dbReference type="RefSeq" id="WP_245378639.1">
    <property type="nucleotide sequence ID" value="NZ_JAGINW010000001.1"/>
</dbReference>
<dbReference type="Proteomes" id="UP001519332">
    <property type="component" value="Unassembled WGS sequence"/>
</dbReference>
<gene>
    <name evidence="1" type="ORF">JOF56_008817</name>
</gene>
<sequence>MPFRRRAPLVIGWITTAVAAVMTVVELAAPGTVVRTDLDTGGITQLRRCPNWPR</sequence>
<dbReference type="EMBL" id="JAGINW010000001">
    <property type="protein sequence ID" value="MBP2328432.1"/>
    <property type="molecule type" value="Genomic_DNA"/>
</dbReference>
<organism evidence="1 2">
    <name type="scientific">Kibdelosporangium banguiense</name>
    <dbReference type="NCBI Taxonomy" id="1365924"/>
    <lineage>
        <taxon>Bacteria</taxon>
        <taxon>Bacillati</taxon>
        <taxon>Actinomycetota</taxon>
        <taxon>Actinomycetes</taxon>
        <taxon>Pseudonocardiales</taxon>
        <taxon>Pseudonocardiaceae</taxon>
        <taxon>Kibdelosporangium</taxon>
    </lineage>
</organism>
<evidence type="ECO:0000313" key="2">
    <source>
        <dbReference type="Proteomes" id="UP001519332"/>
    </source>
</evidence>
<name>A0ABS4TVJ8_9PSEU</name>
<keyword evidence="2" id="KW-1185">Reference proteome</keyword>
<comment type="caution">
    <text evidence="1">The sequence shown here is derived from an EMBL/GenBank/DDBJ whole genome shotgun (WGS) entry which is preliminary data.</text>
</comment>
<reference evidence="1 2" key="1">
    <citation type="submission" date="2021-03" db="EMBL/GenBank/DDBJ databases">
        <title>Sequencing the genomes of 1000 actinobacteria strains.</title>
        <authorList>
            <person name="Klenk H.-P."/>
        </authorList>
    </citation>
    <scope>NUCLEOTIDE SEQUENCE [LARGE SCALE GENOMIC DNA]</scope>
    <source>
        <strain evidence="1 2">DSM 46670</strain>
    </source>
</reference>